<dbReference type="HAMAP" id="MF_00074">
    <property type="entry name" value="16SrRNA_methyltr_G"/>
    <property type="match status" value="1"/>
</dbReference>
<sequence>MDAVMSSFVELLGKDGINITDRQLQQFELYYQLLVEWNERMNLTAITDREQVYVKHFFDSLTVSLVHPITGAKRVADIGSGAGFPGIPLKIMFPDISLTIVDSLKKRIGFLQHVADRLGLKEVTLIHARAEDAGRDSAHRDRYDIVTARAVARLSVLNELCLPFVRPGGVFIAMKGAQAREELEESQFSLRQLQGELIEDRVMLLPLEEADRHLLVIRKKADTPKKYPRKAGVPIKQPLVQ</sequence>
<evidence type="ECO:0000313" key="8">
    <source>
        <dbReference type="Proteomes" id="UP001596528"/>
    </source>
</evidence>
<proteinExistence type="inferred from homology"/>
<organism evidence="7 8">
    <name type="scientific">Paenibacillus thermoaerophilus</name>
    <dbReference type="NCBI Taxonomy" id="1215385"/>
    <lineage>
        <taxon>Bacteria</taxon>
        <taxon>Bacillati</taxon>
        <taxon>Bacillota</taxon>
        <taxon>Bacilli</taxon>
        <taxon>Bacillales</taxon>
        <taxon>Paenibacillaceae</taxon>
        <taxon>Paenibacillus</taxon>
    </lineage>
</organism>
<name>A0ABW2UZU5_9BACL</name>
<keyword evidence="8" id="KW-1185">Reference proteome</keyword>
<evidence type="ECO:0000313" key="7">
    <source>
        <dbReference type="EMBL" id="MFC7749422.1"/>
    </source>
</evidence>
<evidence type="ECO:0000256" key="4">
    <source>
        <dbReference type="ARBA" id="ARBA00022679"/>
    </source>
</evidence>
<dbReference type="PIRSF" id="PIRSF003078">
    <property type="entry name" value="GidB"/>
    <property type="match status" value="1"/>
</dbReference>
<dbReference type="Pfam" id="PF02527">
    <property type="entry name" value="GidB"/>
    <property type="match status" value="1"/>
</dbReference>
<feature type="binding site" evidence="6">
    <location>
        <begin position="130"/>
        <end position="131"/>
    </location>
    <ligand>
        <name>S-adenosyl-L-methionine</name>
        <dbReference type="ChEBI" id="CHEBI:59789"/>
    </ligand>
</feature>
<dbReference type="NCBIfam" id="TIGR00138">
    <property type="entry name" value="rsmG_gidB"/>
    <property type="match status" value="1"/>
</dbReference>
<evidence type="ECO:0000256" key="2">
    <source>
        <dbReference type="ARBA" id="ARBA00022552"/>
    </source>
</evidence>
<feature type="binding site" evidence="6">
    <location>
        <position position="84"/>
    </location>
    <ligand>
        <name>S-adenosyl-L-methionine</name>
        <dbReference type="ChEBI" id="CHEBI:59789"/>
    </ligand>
</feature>
<dbReference type="InterPro" id="IPR003682">
    <property type="entry name" value="rRNA_ssu_MeTfrase_G"/>
</dbReference>
<comment type="similarity">
    <text evidence="6">Belongs to the methyltransferase superfamily. RNA methyltransferase RsmG family.</text>
</comment>
<keyword evidence="5 6" id="KW-0949">S-adenosyl-L-methionine</keyword>
<accession>A0ABW2UZU5</accession>
<dbReference type="PANTHER" id="PTHR31760:SF0">
    <property type="entry name" value="S-ADENOSYL-L-METHIONINE-DEPENDENT METHYLTRANSFERASES SUPERFAMILY PROTEIN"/>
    <property type="match status" value="1"/>
</dbReference>
<comment type="caution">
    <text evidence="7">The sequence shown here is derived from an EMBL/GenBank/DDBJ whole genome shotgun (WGS) entry which is preliminary data.</text>
</comment>
<dbReference type="GO" id="GO:0008168">
    <property type="term" value="F:methyltransferase activity"/>
    <property type="evidence" value="ECO:0007669"/>
    <property type="project" value="UniProtKB-KW"/>
</dbReference>
<keyword evidence="3 6" id="KW-0489">Methyltransferase</keyword>
<dbReference type="Proteomes" id="UP001596528">
    <property type="component" value="Unassembled WGS sequence"/>
</dbReference>
<keyword evidence="1 6" id="KW-0963">Cytoplasm</keyword>
<comment type="function">
    <text evidence="6">Specifically methylates the N7 position of guanine in position 535 of 16S rRNA.</text>
</comment>
<dbReference type="EMBL" id="JBHTGQ010000013">
    <property type="protein sequence ID" value="MFC7749422.1"/>
    <property type="molecule type" value="Genomic_DNA"/>
</dbReference>
<comment type="caution">
    <text evidence="6">Lacks conserved residue(s) required for the propagation of feature annotation.</text>
</comment>
<comment type="subcellular location">
    <subcellularLocation>
        <location evidence="6">Cytoplasm</location>
    </subcellularLocation>
</comment>
<dbReference type="CDD" id="cd02440">
    <property type="entry name" value="AdoMet_MTases"/>
    <property type="match status" value="1"/>
</dbReference>
<dbReference type="PANTHER" id="PTHR31760">
    <property type="entry name" value="S-ADENOSYL-L-METHIONINE-DEPENDENT METHYLTRANSFERASES SUPERFAMILY PROTEIN"/>
    <property type="match status" value="1"/>
</dbReference>
<dbReference type="GO" id="GO:0032259">
    <property type="term" value="P:methylation"/>
    <property type="evidence" value="ECO:0007669"/>
    <property type="project" value="UniProtKB-KW"/>
</dbReference>
<feature type="binding site" evidence="6">
    <location>
        <position position="79"/>
    </location>
    <ligand>
        <name>S-adenosyl-L-methionine</name>
        <dbReference type="ChEBI" id="CHEBI:59789"/>
    </ligand>
</feature>
<dbReference type="InterPro" id="IPR029063">
    <property type="entry name" value="SAM-dependent_MTases_sf"/>
</dbReference>
<dbReference type="RefSeq" id="WP_138790703.1">
    <property type="nucleotide sequence ID" value="NZ_JBHTGQ010000013.1"/>
</dbReference>
<protein>
    <recommendedName>
        <fullName evidence="6">Ribosomal RNA small subunit methyltransferase G</fullName>
        <ecNumber evidence="6">2.1.1.-</ecNumber>
    </recommendedName>
    <alternativeName>
        <fullName evidence="6">16S rRNA 7-methylguanosine methyltransferase</fullName>
        <shortName evidence="6">16S rRNA m7G methyltransferase</shortName>
    </alternativeName>
</protein>
<keyword evidence="2 6" id="KW-0698">rRNA processing</keyword>
<keyword evidence="4 6" id="KW-0808">Transferase</keyword>
<dbReference type="SUPFAM" id="SSF53335">
    <property type="entry name" value="S-adenosyl-L-methionine-dependent methyltransferases"/>
    <property type="match status" value="1"/>
</dbReference>
<evidence type="ECO:0000256" key="3">
    <source>
        <dbReference type="ARBA" id="ARBA00022603"/>
    </source>
</evidence>
<dbReference type="EC" id="2.1.1.-" evidence="6"/>
<evidence type="ECO:0000256" key="6">
    <source>
        <dbReference type="HAMAP-Rule" id="MF_00074"/>
    </source>
</evidence>
<dbReference type="Gene3D" id="3.40.50.150">
    <property type="entry name" value="Vaccinia Virus protein VP39"/>
    <property type="match status" value="1"/>
</dbReference>
<evidence type="ECO:0000256" key="1">
    <source>
        <dbReference type="ARBA" id="ARBA00022490"/>
    </source>
</evidence>
<gene>
    <name evidence="6 7" type="primary">rsmG</name>
    <name evidence="7" type="ORF">ACFQWB_05610</name>
</gene>
<evidence type="ECO:0000256" key="5">
    <source>
        <dbReference type="ARBA" id="ARBA00022691"/>
    </source>
</evidence>
<reference evidence="8" key="1">
    <citation type="journal article" date="2019" name="Int. J. Syst. Evol. Microbiol.">
        <title>The Global Catalogue of Microorganisms (GCM) 10K type strain sequencing project: providing services to taxonomists for standard genome sequencing and annotation.</title>
        <authorList>
            <consortium name="The Broad Institute Genomics Platform"/>
            <consortium name="The Broad Institute Genome Sequencing Center for Infectious Disease"/>
            <person name="Wu L."/>
            <person name="Ma J."/>
        </authorList>
    </citation>
    <scope>NUCLEOTIDE SEQUENCE [LARGE SCALE GENOMIC DNA]</scope>
    <source>
        <strain evidence="8">JCM 18657</strain>
    </source>
</reference>
<feature type="binding site" evidence="6">
    <location>
        <position position="149"/>
    </location>
    <ligand>
        <name>S-adenosyl-L-methionine</name>
        <dbReference type="ChEBI" id="CHEBI:59789"/>
    </ligand>
</feature>